<comment type="similarity">
    <text evidence="2 12">Belongs to the cation transport ATPase (P-type) (TC 3.A.3) family. Type IB subfamily.</text>
</comment>
<dbReference type="InterPro" id="IPR018303">
    <property type="entry name" value="ATPase_P-typ_P_site"/>
</dbReference>
<keyword evidence="10 12" id="KW-1133">Transmembrane helix</keyword>
<dbReference type="NCBIfam" id="TIGR01512">
    <property type="entry name" value="ATPase-IB2_Cd"/>
    <property type="match status" value="1"/>
</dbReference>
<dbReference type="PROSITE" id="PS01229">
    <property type="entry name" value="COF_2"/>
    <property type="match status" value="1"/>
</dbReference>
<keyword evidence="4 12" id="KW-0812">Transmembrane</keyword>
<dbReference type="GO" id="GO:0005886">
    <property type="term" value="C:plasma membrane"/>
    <property type="evidence" value="ECO:0007669"/>
    <property type="project" value="UniProtKB-SubCell"/>
</dbReference>
<dbReference type="PANTHER" id="PTHR43079">
    <property type="entry name" value="PROBABLE CADMIUM/ZINC-TRANSPORTING ATPASE HMA1"/>
    <property type="match status" value="1"/>
</dbReference>
<dbReference type="Pfam" id="PF00702">
    <property type="entry name" value="Hydrolase"/>
    <property type="match status" value="1"/>
</dbReference>
<dbReference type="NCBIfam" id="TIGR01494">
    <property type="entry name" value="ATPase_P-type"/>
    <property type="match status" value="1"/>
</dbReference>
<evidence type="ECO:0000256" key="11">
    <source>
        <dbReference type="ARBA" id="ARBA00023136"/>
    </source>
</evidence>
<evidence type="ECO:0000256" key="12">
    <source>
        <dbReference type="RuleBase" id="RU362081"/>
    </source>
</evidence>
<feature type="domain" description="P-type ATPase A" evidence="13">
    <location>
        <begin position="120"/>
        <end position="220"/>
    </location>
</feature>
<feature type="transmembrane region" description="Helical" evidence="12">
    <location>
        <begin position="570"/>
        <end position="588"/>
    </location>
</feature>
<sequence>MTWRAALWSVMSVRWAGFALALFLTGLVAQLNGAAQPVWWTLYLACYLAGGWGSAWAGAQALRNRALDVDLLMIVAAIGAVVIGQIFDGALLIVIFATSGALDDVATKHTADSVKGLLDLAPEQATVFDVDGNEQVVAASELVVGDRVVVRPGERIPADGAVLSGCSEVDQCSITGESMPAAKGRGDEVFAGTVNGSGVLQLLVTRDPSQTVVARIVELVSEASATKAKTQLFIEKIEQRYSIGVVITTLALIAIPLMLGVPVQVVLLRAMTFMIVASPCAVVLATMPPLLSAIANAGRHGVLVKSAIVVEHLADTGVVALDKTGTLTFGLSQLAIVEPLSADVGIKKLLQLAAAAEQSSEHPLGRAIVEEVRRRGVTIRGAEDFRALPGRGVRASVGRDFVEVCSPHSYRGAPLPELAPILEAGATAAIVLRNGFAIGVLGLTDQVRADAAPSVAALTALTSAPPVLLTGDNPCAAQRVAQHAGITDVRAALLPEQKVEAVQALQAGGHRVLVVGDGVNDAPAMAAAHTSVAMGAAADLTLQTVDGVTVRDELHTIPTLIGLARQARRVVIANLFIAGTFISVLVLWDLFGQLPLPLGVAGHEGSTVLVALNGMRLLTNRSWRAAASPVR</sequence>
<feature type="transmembrane region" description="Helical" evidence="12">
    <location>
        <begin position="40"/>
        <end position="59"/>
    </location>
</feature>
<dbReference type="GO" id="GO:0016887">
    <property type="term" value="F:ATP hydrolysis activity"/>
    <property type="evidence" value="ECO:0007669"/>
    <property type="project" value="InterPro"/>
</dbReference>
<keyword evidence="15" id="KW-1185">Reference proteome</keyword>
<dbReference type="InterPro" id="IPR023214">
    <property type="entry name" value="HAD_sf"/>
</dbReference>
<dbReference type="NCBIfam" id="TIGR01525">
    <property type="entry name" value="ATPase-IB_hvy"/>
    <property type="match status" value="1"/>
</dbReference>
<keyword evidence="11 12" id="KW-0472">Membrane</keyword>
<dbReference type="SUPFAM" id="SSF81653">
    <property type="entry name" value="Calcium ATPase, transduction domain A"/>
    <property type="match status" value="1"/>
</dbReference>
<dbReference type="PROSITE" id="PS00154">
    <property type="entry name" value="ATPASE_E1_E2"/>
    <property type="match status" value="1"/>
</dbReference>
<evidence type="ECO:0000256" key="1">
    <source>
        <dbReference type="ARBA" id="ARBA00004651"/>
    </source>
</evidence>
<dbReference type="FunFam" id="2.70.150.10:FF:000002">
    <property type="entry name" value="Copper-transporting ATPase 1, putative"/>
    <property type="match status" value="1"/>
</dbReference>
<feature type="transmembrane region" description="Helical" evidence="12">
    <location>
        <begin position="267"/>
        <end position="291"/>
    </location>
</feature>
<accession>A0A7I7LEM3</accession>
<dbReference type="GO" id="GO:0005524">
    <property type="term" value="F:ATP binding"/>
    <property type="evidence" value="ECO:0007669"/>
    <property type="project" value="UniProtKB-UniRule"/>
</dbReference>
<dbReference type="InterPro" id="IPR001757">
    <property type="entry name" value="P_typ_ATPase"/>
</dbReference>
<dbReference type="InterPro" id="IPR023299">
    <property type="entry name" value="ATPase_P-typ_cyto_dom_N"/>
</dbReference>
<dbReference type="Gene3D" id="2.70.150.10">
    <property type="entry name" value="Calcium-transporting ATPase, cytoplasmic transduction domain A"/>
    <property type="match status" value="1"/>
</dbReference>
<evidence type="ECO:0000256" key="9">
    <source>
        <dbReference type="ARBA" id="ARBA00022967"/>
    </source>
</evidence>
<dbReference type="PRINTS" id="PR00941">
    <property type="entry name" value="CDATPASE"/>
</dbReference>
<gene>
    <name evidence="14" type="primary">ctpD</name>
    <name evidence="14" type="ORF">MSHO_35190</name>
</gene>
<dbReference type="InterPro" id="IPR059000">
    <property type="entry name" value="ATPase_P-type_domA"/>
</dbReference>
<keyword evidence="6 12" id="KW-0547">Nucleotide-binding</keyword>
<evidence type="ECO:0000256" key="10">
    <source>
        <dbReference type="ARBA" id="ARBA00022989"/>
    </source>
</evidence>
<dbReference type="AlphaFoldDB" id="A0A7I7LEM3"/>
<feature type="transmembrane region" description="Helical" evidence="12">
    <location>
        <begin position="241"/>
        <end position="261"/>
    </location>
</feature>
<evidence type="ECO:0000256" key="6">
    <source>
        <dbReference type="ARBA" id="ARBA00022741"/>
    </source>
</evidence>
<feature type="transmembrane region" description="Helical" evidence="12">
    <location>
        <begin position="6"/>
        <end position="28"/>
    </location>
</feature>
<proteinExistence type="inferred from homology"/>
<evidence type="ECO:0000313" key="14">
    <source>
        <dbReference type="EMBL" id="BBX58174.1"/>
    </source>
</evidence>
<dbReference type="Gene3D" id="3.40.1110.10">
    <property type="entry name" value="Calcium-transporting ATPase, cytoplasmic domain N"/>
    <property type="match status" value="1"/>
</dbReference>
<dbReference type="InterPro" id="IPR051949">
    <property type="entry name" value="Cation_Transport_ATPase"/>
</dbReference>
<evidence type="ECO:0000256" key="3">
    <source>
        <dbReference type="ARBA" id="ARBA00022475"/>
    </source>
</evidence>
<dbReference type="Gene3D" id="3.40.50.1000">
    <property type="entry name" value="HAD superfamily/HAD-like"/>
    <property type="match status" value="1"/>
</dbReference>
<protein>
    <submittedName>
        <fullName evidence="14">Putative cobalt/nickel-exporting P-type ATPase</fullName>
    </submittedName>
</protein>
<dbReference type="PANTHER" id="PTHR43079:SF1">
    <property type="entry name" value="CADMIUM_ZINC-TRANSPORTING ATPASE HMA1, CHLOROPLASTIC-RELATED"/>
    <property type="match status" value="1"/>
</dbReference>
<dbReference type="SUPFAM" id="SSF81665">
    <property type="entry name" value="Calcium ATPase, transmembrane domain M"/>
    <property type="match status" value="1"/>
</dbReference>
<dbReference type="Proteomes" id="UP000467164">
    <property type="component" value="Chromosome"/>
</dbReference>
<keyword evidence="7 12" id="KW-0067">ATP-binding</keyword>
<evidence type="ECO:0000256" key="8">
    <source>
        <dbReference type="ARBA" id="ARBA00022842"/>
    </source>
</evidence>
<dbReference type="Pfam" id="PF00122">
    <property type="entry name" value="E1-E2_ATPase"/>
    <property type="match status" value="1"/>
</dbReference>
<evidence type="ECO:0000256" key="7">
    <source>
        <dbReference type="ARBA" id="ARBA00022840"/>
    </source>
</evidence>
<evidence type="ECO:0000256" key="2">
    <source>
        <dbReference type="ARBA" id="ARBA00006024"/>
    </source>
</evidence>
<dbReference type="InterPro" id="IPR023298">
    <property type="entry name" value="ATPase_P-typ_TM_dom_sf"/>
</dbReference>
<dbReference type="InterPro" id="IPR008250">
    <property type="entry name" value="ATPase_P-typ_transduc_dom_A_sf"/>
</dbReference>
<dbReference type="InterPro" id="IPR036412">
    <property type="entry name" value="HAD-like_sf"/>
</dbReference>
<dbReference type="InterPro" id="IPR027256">
    <property type="entry name" value="P-typ_ATPase_IB"/>
</dbReference>
<evidence type="ECO:0000256" key="5">
    <source>
        <dbReference type="ARBA" id="ARBA00022723"/>
    </source>
</evidence>
<feature type="transmembrane region" description="Helical" evidence="12">
    <location>
        <begin position="71"/>
        <end position="98"/>
    </location>
</feature>
<dbReference type="SUPFAM" id="SSF56784">
    <property type="entry name" value="HAD-like"/>
    <property type="match status" value="1"/>
</dbReference>
<reference evidence="14 15" key="1">
    <citation type="journal article" date="2019" name="Emerg. Microbes Infect.">
        <title>Comprehensive subspecies identification of 175 nontuberculous mycobacteria species based on 7547 genomic profiles.</title>
        <authorList>
            <person name="Matsumoto Y."/>
            <person name="Kinjo T."/>
            <person name="Motooka D."/>
            <person name="Nabeya D."/>
            <person name="Jung N."/>
            <person name="Uechi K."/>
            <person name="Horii T."/>
            <person name="Iida T."/>
            <person name="Fujita J."/>
            <person name="Nakamura S."/>
        </authorList>
    </citation>
    <scope>NUCLEOTIDE SEQUENCE [LARGE SCALE GENOMIC DNA]</scope>
    <source>
        <strain evidence="14 15">JCM 12657</strain>
    </source>
</reference>
<evidence type="ECO:0000256" key="4">
    <source>
        <dbReference type="ARBA" id="ARBA00022692"/>
    </source>
</evidence>
<keyword evidence="8" id="KW-0460">Magnesium</keyword>
<dbReference type="KEGG" id="msho:MSHO_35190"/>
<evidence type="ECO:0000313" key="15">
    <source>
        <dbReference type="Proteomes" id="UP000467164"/>
    </source>
</evidence>
<dbReference type="GO" id="GO:0019829">
    <property type="term" value="F:ATPase-coupled monoatomic cation transmembrane transporter activity"/>
    <property type="evidence" value="ECO:0007669"/>
    <property type="project" value="InterPro"/>
</dbReference>
<dbReference type="EMBL" id="AP022572">
    <property type="protein sequence ID" value="BBX58174.1"/>
    <property type="molecule type" value="Genomic_DNA"/>
</dbReference>
<dbReference type="PRINTS" id="PR00119">
    <property type="entry name" value="CATATPASE"/>
</dbReference>
<comment type="subcellular location">
    <subcellularLocation>
        <location evidence="1">Cell membrane</location>
        <topology evidence="1">Multi-pass membrane protein</topology>
    </subcellularLocation>
</comment>
<dbReference type="GO" id="GO:0046872">
    <property type="term" value="F:metal ion binding"/>
    <property type="evidence" value="ECO:0007669"/>
    <property type="project" value="UniProtKB-KW"/>
</dbReference>
<organism evidence="14 15">
    <name type="scientific">Mycobacterium shottsii</name>
    <dbReference type="NCBI Taxonomy" id="133549"/>
    <lineage>
        <taxon>Bacteria</taxon>
        <taxon>Bacillati</taxon>
        <taxon>Actinomycetota</taxon>
        <taxon>Actinomycetes</taxon>
        <taxon>Mycobacteriales</taxon>
        <taxon>Mycobacteriaceae</taxon>
        <taxon>Mycobacterium</taxon>
        <taxon>Mycobacterium ulcerans group</taxon>
    </lineage>
</organism>
<evidence type="ECO:0000259" key="13">
    <source>
        <dbReference type="Pfam" id="PF00122"/>
    </source>
</evidence>
<keyword evidence="5 12" id="KW-0479">Metal-binding</keyword>
<keyword evidence="3 12" id="KW-1003">Cell membrane</keyword>
<name>A0A7I7LEM3_9MYCO</name>
<keyword evidence="9" id="KW-1278">Translocase</keyword>